<dbReference type="SUPFAM" id="SSF52540">
    <property type="entry name" value="P-loop containing nucleoside triphosphate hydrolases"/>
    <property type="match status" value="1"/>
</dbReference>
<dbReference type="Gene3D" id="3.40.440.10">
    <property type="entry name" value="Adenylosuccinate Synthetase, subunit A, domain 1"/>
    <property type="match status" value="1"/>
</dbReference>
<dbReference type="InterPro" id="IPR042109">
    <property type="entry name" value="Adenylosuccinate_synth_dom1"/>
</dbReference>
<comment type="cofactor">
    <cofactor evidence="1">
        <name>Mg(2+)</name>
        <dbReference type="ChEBI" id="CHEBI:18420"/>
    </cofactor>
</comment>
<reference evidence="10" key="1">
    <citation type="journal article" date="2020" name="mSystems">
        <title>Genome- and Community-Level Interaction Insights into Carbon Utilization and Element Cycling Functions of Hydrothermarchaeota in Hydrothermal Sediment.</title>
        <authorList>
            <person name="Zhou Z."/>
            <person name="Liu Y."/>
            <person name="Xu W."/>
            <person name="Pan J."/>
            <person name="Luo Z.H."/>
            <person name="Li M."/>
        </authorList>
    </citation>
    <scope>NUCLEOTIDE SEQUENCE [LARGE SCALE GENOMIC DNA]</scope>
    <source>
        <strain evidence="10">HyVt-507</strain>
    </source>
</reference>
<evidence type="ECO:0000256" key="6">
    <source>
        <dbReference type="ARBA" id="ARBA00022755"/>
    </source>
</evidence>
<dbReference type="GO" id="GO:0005737">
    <property type="term" value="C:cytoplasm"/>
    <property type="evidence" value="ECO:0007669"/>
    <property type="project" value="TreeGrafter"/>
</dbReference>
<evidence type="ECO:0000256" key="5">
    <source>
        <dbReference type="ARBA" id="ARBA00022741"/>
    </source>
</evidence>
<gene>
    <name evidence="10" type="ORF">ENJ67_03815</name>
</gene>
<evidence type="ECO:0000256" key="9">
    <source>
        <dbReference type="SAM" id="MobiDB-lite"/>
    </source>
</evidence>
<dbReference type="GO" id="GO:0004019">
    <property type="term" value="F:adenylosuccinate synthase activity"/>
    <property type="evidence" value="ECO:0007669"/>
    <property type="project" value="UniProtKB-EC"/>
</dbReference>
<protein>
    <submittedName>
        <fullName evidence="10">Adenylosuccinate synthase</fullName>
        <ecNumber evidence="10">6.3.4.4</ecNumber>
    </submittedName>
</protein>
<dbReference type="GO" id="GO:0005525">
    <property type="term" value="F:GTP binding"/>
    <property type="evidence" value="ECO:0007669"/>
    <property type="project" value="UniProtKB-KW"/>
</dbReference>
<keyword evidence="3 10" id="KW-0436">Ligase</keyword>
<dbReference type="GO" id="GO:0046040">
    <property type="term" value="P:IMP metabolic process"/>
    <property type="evidence" value="ECO:0007669"/>
    <property type="project" value="TreeGrafter"/>
</dbReference>
<proteinExistence type="inferred from homology"/>
<keyword evidence="4" id="KW-0479">Metal-binding</keyword>
<organism evidence="10">
    <name type="scientific">Sulfurimonas autotrophica</name>
    <dbReference type="NCBI Taxonomy" id="202747"/>
    <lineage>
        <taxon>Bacteria</taxon>
        <taxon>Pseudomonadati</taxon>
        <taxon>Campylobacterota</taxon>
        <taxon>Epsilonproteobacteria</taxon>
        <taxon>Campylobacterales</taxon>
        <taxon>Sulfurimonadaceae</taxon>
        <taxon>Sulfurimonas</taxon>
    </lineage>
</organism>
<dbReference type="Gene3D" id="3.90.170.10">
    <property type="entry name" value="Adenylosuccinate Synthetase, subunit A, domain 3"/>
    <property type="match status" value="1"/>
</dbReference>
<dbReference type="InterPro" id="IPR001114">
    <property type="entry name" value="Adenylosuccinate_synthetase"/>
</dbReference>
<keyword evidence="5" id="KW-0547">Nucleotide-binding</keyword>
<dbReference type="EMBL" id="DRNH01000204">
    <property type="protein sequence ID" value="HFB53837.1"/>
    <property type="molecule type" value="Genomic_DNA"/>
</dbReference>
<evidence type="ECO:0000256" key="3">
    <source>
        <dbReference type="ARBA" id="ARBA00022598"/>
    </source>
</evidence>
<dbReference type="InterPro" id="IPR042110">
    <property type="entry name" value="Adenylosuccinate_synth_dom2"/>
</dbReference>
<dbReference type="Proteomes" id="UP000886390">
    <property type="component" value="Unassembled WGS sequence"/>
</dbReference>
<dbReference type="PANTHER" id="PTHR11846:SF0">
    <property type="entry name" value="ADENYLOSUCCINATE SYNTHETASE"/>
    <property type="match status" value="1"/>
</dbReference>
<dbReference type="GO" id="GO:0044208">
    <property type="term" value="P:'de novo' AMP biosynthetic process"/>
    <property type="evidence" value="ECO:0007669"/>
    <property type="project" value="UniProtKB-UniPathway"/>
</dbReference>
<dbReference type="GO" id="GO:0046872">
    <property type="term" value="F:metal ion binding"/>
    <property type="evidence" value="ECO:0007669"/>
    <property type="project" value="UniProtKB-KW"/>
</dbReference>
<dbReference type="PANTHER" id="PTHR11846">
    <property type="entry name" value="ADENYLOSUCCINATE SYNTHETASE"/>
    <property type="match status" value="1"/>
</dbReference>
<dbReference type="AlphaFoldDB" id="A0A7C3GJ92"/>
<evidence type="ECO:0000256" key="8">
    <source>
        <dbReference type="ARBA" id="ARBA00023134"/>
    </source>
</evidence>
<feature type="non-terminal residue" evidence="10">
    <location>
        <position position="1"/>
    </location>
</feature>
<sequence>APQKEELLAELTEYKNKLAPFITDTTQMVWRALDSEGKRVLLEGAQGTMLDIDHGTYPYVTSSSTVSAGACTGLGINPKDIGKVTGIVKAYCTRVGNGPFPSEDHGEDGKRLGEQGHEFGTTTGRARRCGWFDAVATRYASRLNGCDELALMKLDVLDGFDEVKVCVAYEYNGKTIDYVPVDLENVKPIYKTFKGWNGSVGARKFEDLPQSAQDYVKLIEEISQTKVGIISTSPERDDTIIL</sequence>
<accession>A0A7C3GJ92</accession>
<dbReference type="FunFam" id="3.90.170.10:FF:000001">
    <property type="entry name" value="Adenylosuccinate synthetase"/>
    <property type="match status" value="1"/>
</dbReference>
<dbReference type="InterPro" id="IPR027417">
    <property type="entry name" value="P-loop_NTPase"/>
</dbReference>
<dbReference type="Pfam" id="PF00709">
    <property type="entry name" value="Adenylsucc_synt"/>
    <property type="match status" value="1"/>
</dbReference>
<comment type="caution">
    <text evidence="10">The sequence shown here is derived from an EMBL/GenBank/DDBJ whole genome shotgun (WGS) entry which is preliminary data.</text>
</comment>
<dbReference type="InterPro" id="IPR042111">
    <property type="entry name" value="Adenylosuccinate_synth_dom3"/>
</dbReference>
<feature type="region of interest" description="Disordered" evidence="9">
    <location>
        <begin position="99"/>
        <end position="119"/>
    </location>
</feature>
<name>A0A7C3GJ92_9BACT</name>
<evidence type="ECO:0000256" key="7">
    <source>
        <dbReference type="ARBA" id="ARBA00022842"/>
    </source>
</evidence>
<keyword evidence="7" id="KW-0460">Magnesium</keyword>
<evidence type="ECO:0000256" key="2">
    <source>
        <dbReference type="ARBA" id="ARBA00011738"/>
    </source>
</evidence>
<dbReference type="SMART" id="SM00788">
    <property type="entry name" value="Adenylsucc_synt"/>
    <property type="match status" value="1"/>
</dbReference>
<dbReference type="HAMAP" id="MF_00011">
    <property type="entry name" value="Adenylosucc_synth"/>
    <property type="match status" value="1"/>
</dbReference>
<dbReference type="EC" id="6.3.4.4" evidence="10"/>
<evidence type="ECO:0000256" key="4">
    <source>
        <dbReference type="ARBA" id="ARBA00022723"/>
    </source>
</evidence>
<feature type="compositionally biased region" description="Basic and acidic residues" evidence="9">
    <location>
        <begin position="102"/>
        <end position="117"/>
    </location>
</feature>
<evidence type="ECO:0000313" key="10">
    <source>
        <dbReference type="EMBL" id="HFB53837.1"/>
    </source>
</evidence>
<keyword evidence="6" id="KW-0658">Purine biosynthesis</keyword>
<dbReference type="Gene3D" id="1.10.300.10">
    <property type="entry name" value="Adenylosuccinate Synthetase, subunit A, domain 2"/>
    <property type="match status" value="1"/>
</dbReference>
<evidence type="ECO:0000256" key="1">
    <source>
        <dbReference type="ARBA" id="ARBA00001946"/>
    </source>
</evidence>
<dbReference type="UniPathway" id="UPA00075">
    <property type="reaction ID" value="UER00335"/>
</dbReference>
<keyword evidence="8" id="KW-0342">GTP-binding</keyword>
<comment type="subunit">
    <text evidence="2">Homodimer.</text>
</comment>